<dbReference type="AlphaFoldDB" id="E2A8Q7"/>
<name>E2A8Q7_CAMFO</name>
<dbReference type="GO" id="GO:0098793">
    <property type="term" value="C:presynapse"/>
    <property type="evidence" value="ECO:0007669"/>
    <property type="project" value="GOC"/>
</dbReference>
<dbReference type="OrthoDB" id="18679at2759"/>
<evidence type="ECO:0000256" key="4">
    <source>
        <dbReference type="ARBA" id="ARBA00023054"/>
    </source>
</evidence>
<dbReference type="PROSITE" id="PS50192">
    <property type="entry name" value="T_SNARE"/>
    <property type="match status" value="2"/>
</dbReference>
<dbReference type="Gene3D" id="1.20.5.110">
    <property type="match status" value="4"/>
</dbReference>
<feature type="region of interest" description="Disordered" evidence="6">
    <location>
        <begin position="142"/>
        <end position="161"/>
    </location>
</feature>
<evidence type="ECO:0000256" key="5">
    <source>
        <dbReference type="SAM" id="Coils"/>
    </source>
</evidence>
<dbReference type="SUPFAM" id="SSF58038">
    <property type="entry name" value="SNARE fusion complex"/>
    <property type="match status" value="4"/>
</dbReference>
<dbReference type="SMART" id="SM00397">
    <property type="entry name" value="t_SNARE"/>
    <property type="match status" value="4"/>
</dbReference>
<evidence type="ECO:0000256" key="2">
    <source>
        <dbReference type="ARBA" id="ARBA00022448"/>
    </source>
</evidence>
<evidence type="ECO:0000313" key="9">
    <source>
        <dbReference type="Proteomes" id="UP000000311"/>
    </source>
</evidence>
<dbReference type="GO" id="GO:0005886">
    <property type="term" value="C:plasma membrane"/>
    <property type="evidence" value="ECO:0007669"/>
    <property type="project" value="TreeGrafter"/>
</dbReference>
<sequence length="544" mass="61866">MASHNYLSDPKNPFFSLEDDVDDETFLRNAPVRALPAGRYQNFNNDITQKRQQLLQRKKEIEERTIQSSERSVSLLRDSEQIGVATAEELIRQREQLQRTEKRLDDINSTLRFSQKHIQGIKSVFGSLKNYLSGKSLDAPIPSTKLSESSSSGSITSPALSNTLEQVQSNISNSYSPTKIKENYNDNNLEDVRPAGDRVTKALEHNLSEMSGSLARLKHLAIGLSEEIDSQNDLIDNITDKTERADILLQQQNKDMLHLLKKCSRCCSSTSYFTLFFHRKHWISYTHRYLGERVAALHYFSDPRNPFFSLENDVDDETFLRNAPVRALPAGRYQNFNNDITQKRQQLLQRKKEIEERTIQSSERSVSLLRDSEQIGVATAEKLIRQREQLQRTEKRLNDINSTLRFSQKHIQGIKSVFGSLKNYLNGKSLDASILSTKLSESSSSESITSPALSNTLEQVQSNISNSYSPTKIKENYNDNNLEDVRPAGDRVTKALEQNLSEISGSLARLKHLAIGLSEEIDSQNDLIDNIIDKTERADILLQQ</sequence>
<dbReference type="EMBL" id="GL437663">
    <property type="protein sequence ID" value="EFN70136.1"/>
    <property type="molecule type" value="Genomic_DNA"/>
</dbReference>
<evidence type="ECO:0000256" key="6">
    <source>
        <dbReference type="SAM" id="MobiDB-lite"/>
    </source>
</evidence>
<dbReference type="OMA" id="NRTNDTF"/>
<dbReference type="FunFam" id="1.20.5.110:FF:000041">
    <property type="entry name" value="Synaptosomal-associated protein 29"/>
    <property type="match status" value="2"/>
</dbReference>
<feature type="coiled-coil region" evidence="5">
    <location>
        <begin position="44"/>
        <end position="110"/>
    </location>
</feature>
<evidence type="ECO:0000256" key="3">
    <source>
        <dbReference type="ARBA" id="ARBA00022927"/>
    </source>
</evidence>
<evidence type="ECO:0000313" key="8">
    <source>
        <dbReference type="EMBL" id="EFN70136.1"/>
    </source>
</evidence>
<accession>E2A8Q7</accession>
<keyword evidence="2" id="KW-0813">Transport</keyword>
<comment type="similarity">
    <text evidence="1">Belongs to the SNAP-25 family.</text>
</comment>
<dbReference type="GO" id="GO:0019905">
    <property type="term" value="F:syntaxin binding"/>
    <property type="evidence" value="ECO:0007669"/>
    <property type="project" value="TreeGrafter"/>
</dbReference>
<evidence type="ECO:0000256" key="1">
    <source>
        <dbReference type="ARBA" id="ARBA00009480"/>
    </source>
</evidence>
<dbReference type="STRING" id="104421.E2A8Q7"/>
<feature type="domain" description="T-SNARE coiled-coil homology" evidence="7">
    <location>
        <begin position="197"/>
        <end position="259"/>
    </location>
</feature>
<dbReference type="CDD" id="cd15856">
    <property type="entry name" value="SNARE_SNAP29C"/>
    <property type="match status" value="2"/>
</dbReference>
<protein>
    <submittedName>
        <fullName evidence="8">Synaptosomal-associated protein 29</fullName>
    </submittedName>
</protein>
<keyword evidence="9" id="KW-1185">Reference proteome</keyword>
<dbReference type="PANTHER" id="PTHR19305:SF9">
    <property type="entry name" value="SYNAPTOSOMAL-ASSOCIATED PROTEIN 29"/>
    <property type="match status" value="1"/>
</dbReference>
<dbReference type="GO" id="GO:0031201">
    <property type="term" value="C:SNARE complex"/>
    <property type="evidence" value="ECO:0007669"/>
    <property type="project" value="TreeGrafter"/>
</dbReference>
<gene>
    <name evidence="8" type="ORF">EAG_01453</name>
</gene>
<feature type="domain" description="T-SNARE coiled-coil homology" evidence="7">
    <location>
        <begin position="490"/>
        <end position="544"/>
    </location>
</feature>
<dbReference type="InParanoid" id="E2A8Q7"/>
<proteinExistence type="inferred from homology"/>
<dbReference type="GO" id="GO:0005484">
    <property type="term" value="F:SNAP receptor activity"/>
    <property type="evidence" value="ECO:0007669"/>
    <property type="project" value="TreeGrafter"/>
</dbReference>
<dbReference type="Pfam" id="PF12352">
    <property type="entry name" value="V-SNARE_C"/>
    <property type="match status" value="2"/>
</dbReference>
<feature type="coiled-coil region" evidence="5">
    <location>
        <begin position="337"/>
        <end position="403"/>
    </location>
</feature>
<keyword evidence="4 5" id="KW-0175">Coiled coil</keyword>
<dbReference type="GO" id="GO:0015031">
    <property type="term" value="P:protein transport"/>
    <property type="evidence" value="ECO:0007669"/>
    <property type="project" value="UniProtKB-KW"/>
</dbReference>
<dbReference type="GO" id="GO:0031629">
    <property type="term" value="P:synaptic vesicle fusion to presynaptic active zone membrane"/>
    <property type="evidence" value="ECO:0007669"/>
    <property type="project" value="TreeGrafter"/>
</dbReference>
<evidence type="ECO:0000259" key="7">
    <source>
        <dbReference type="PROSITE" id="PS50192"/>
    </source>
</evidence>
<dbReference type="GO" id="GO:0016082">
    <property type="term" value="P:synaptic vesicle priming"/>
    <property type="evidence" value="ECO:0007669"/>
    <property type="project" value="TreeGrafter"/>
</dbReference>
<reference evidence="8 9" key="1">
    <citation type="journal article" date="2010" name="Science">
        <title>Genomic comparison of the ants Camponotus floridanus and Harpegnathos saltator.</title>
        <authorList>
            <person name="Bonasio R."/>
            <person name="Zhang G."/>
            <person name="Ye C."/>
            <person name="Mutti N.S."/>
            <person name="Fang X."/>
            <person name="Qin N."/>
            <person name="Donahue G."/>
            <person name="Yang P."/>
            <person name="Li Q."/>
            <person name="Li C."/>
            <person name="Zhang P."/>
            <person name="Huang Z."/>
            <person name="Berger S.L."/>
            <person name="Reinberg D."/>
            <person name="Wang J."/>
            <person name="Liebig J."/>
        </authorList>
    </citation>
    <scope>NUCLEOTIDE SEQUENCE [LARGE SCALE GENOMIC DNA]</scope>
    <source>
        <strain evidence="9">C129</strain>
    </source>
</reference>
<organism evidence="9">
    <name type="scientific">Camponotus floridanus</name>
    <name type="common">Florida carpenter ant</name>
    <dbReference type="NCBI Taxonomy" id="104421"/>
    <lineage>
        <taxon>Eukaryota</taxon>
        <taxon>Metazoa</taxon>
        <taxon>Ecdysozoa</taxon>
        <taxon>Arthropoda</taxon>
        <taxon>Hexapoda</taxon>
        <taxon>Insecta</taxon>
        <taxon>Pterygota</taxon>
        <taxon>Neoptera</taxon>
        <taxon>Endopterygota</taxon>
        <taxon>Hymenoptera</taxon>
        <taxon>Apocrita</taxon>
        <taxon>Aculeata</taxon>
        <taxon>Formicoidea</taxon>
        <taxon>Formicidae</taxon>
        <taxon>Formicinae</taxon>
        <taxon>Camponotus</taxon>
    </lineage>
</organism>
<keyword evidence="3" id="KW-0653">Protein transport</keyword>
<dbReference type="PANTHER" id="PTHR19305">
    <property type="entry name" value="SYNAPTOSOMAL ASSOCIATED PROTEIN"/>
    <property type="match status" value="1"/>
</dbReference>
<dbReference type="Proteomes" id="UP000000311">
    <property type="component" value="Unassembled WGS sequence"/>
</dbReference>
<dbReference type="InterPro" id="IPR000727">
    <property type="entry name" value="T_SNARE_dom"/>
</dbReference>
<dbReference type="CDD" id="cd15887">
    <property type="entry name" value="SNARE_SNAP29N"/>
    <property type="match status" value="2"/>
</dbReference>